<proteinExistence type="predicted"/>
<evidence type="ECO:0000313" key="4">
    <source>
        <dbReference type="Proteomes" id="UP000006272"/>
    </source>
</evidence>
<dbReference type="Pfam" id="PF01610">
    <property type="entry name" value="DDE_Tnp_ISL3"/>
    <property type="match status" value="1"/>
</dbReference>
<dbReference type="InterPro" id="IPR002560">
    <property type="entry name" value="Transposase_DDE"/>
</dbReference>
<evidence type="ECO:0000313" key="3">
    <source>
        <dbReference type="EMBL" id="EKO38743.1"/>
    </source>
</evidence>
<evidence type="ECO:0000259" key="2">
    <source>
        <dbReference type="Pfam" id="PF01610"/>
    </source>
</evidence>
<feature type="domain" description="Transposase IS204/IS1001/IS1096/IS1165 DDE" evidence="2">
    <location>
        <begin position="10"/>
        <end position="72"/>
    </location>
</feature>
<feature type="region of interest" description="Disordered" evidence="1">
    <location>
        <begin position="84"/>
        <end position="106"/>
    </location>
</feature>
<comment type="caution">
    <text evidence="3">The sequence shown here is derived from an EMBL/GenBank/DDBJ whole genome shotgun (WGS) entry which is preliminary data.</text>
</comment>
<gene>
    <name evidence="3" type="ORF">B193_2552</name>
</gene>
<accession>K6H8B7</accession>
<reference evidence="3 4" key="1">
    <citation type="submission" date="2012-07" db="EMBL/GenBank/DDBJ databases">
        <title>Draft genome sequence of Desulfovibrio magneticus str. Maddingley MBC34 obtained from a metagenomic sequence of a methanogenic enrichment isolated from coal-seam formation water in Victoria, Australia.</title>
        <authorList>
            <person name="Greenfield P."/>
            <person name="Hendry P."/>
            <person name="Li D."/>
            <person name="Rosewarne C.P."/>
            <person name="Tran-Dinh N."/>
            <person name="Elbourne L.D.H."/>
            <person name="Paulsen I.T."/>
            <person name="Midgley D.J."/>
        </authorList>
    </citation>
    <scope>NUCLEOTIDE SEQUENCE [LARGE SCALE GENOMIC DNA]</scope>
    <source>
        <strain evidence="4">Maddingley MBC34</strain>
    </source>
</reference>
<sequence>MSPKRPTAGDERLEGYSQQFTAQQLERIRAVVMDMWEPYFKAMIKHVPDAAHKIVHNLFHIMQHVGQAVAKAWAMKECRLPTQAAKRHSSGNGLSGTPLLFRPSGL</sequence>
<organism evidence="3 4">
    <name type="scientific">Solidesulfovibrio magneticus str. Maddingley MBC34</name>
    <dbReference type="NCBI Taxonomy" id="1206767"/>
    <lineage>
        <taxon>Bacteria</taxon>
        <taxon>Pseudomonadati</taxon>
        <taxon>Thermodesulfobacteriota</taxon>
        <taxon>Desulfovibrionia</taxon>
        <taxon>Desulfovibrionales</taxon>
        <taxon>Desulfovibrionaceae</taxon>
        <taxon>Solidesulfovibrio</taxon>
    </lineage>
</organism>
<protein>
    <submittedName>
        <fullName evidence="3">Transposase family protein</fullName>
    </submittedName>
</protein>
<dbReference type="EMBL" id="ALAO01000215">
    <property type="protein sequence ID" value="EKO38743.1"/>
    <property type="molecule type" value="Genomic_DNA"/>
</dbReference>
<evidence type="ECO:0000256" key="1">
    <source>
        <dbReference type="SAM" id="MobiDB-lite"/>
    </source>
</evidence>
<dbReference type="AlphaFoldDB" id="K6H8B7"/>
<dbReference type="PATRIC" id="fig|1206767.3.peg.2497"/>
<name>K6H8B7_9BACT</name>
<dbReference type="Proteomes" id="UP000006272">
    <property type="component" value="Unassembled WGS sequence"/>
</dbReference>